<proteinExistence type="inferred from homology"/>
<dbReference type="Proteomes" id="UP000536275">
    <property type="component" value="Unassembled WGS sequence"/>
</dbReference>
<feature type="domain" description="N-acetyltransferase" evidence="12">
    <location>
        <begin position="49"/>
        <end position="226"/>
    </location>
</feature>
<dbReference type="GO" id="GO:0005634">
    <property type="term" value="C:nucleus"/>
    <property type="evidence" value="ECO:0007669"/>
    <property type="project" value="UniProtKB-SubCell"/>
</dbReference>
<evidence type="ECO:0000256" key="11">
    <source>
        <dbReference type="ARBA" id="ARBA00049524"/>
    </source>
</evidence>
<evidence type="ECO:0000259" key="12">
    <source>
        <dbReference type="PROSITE" id="PS51186"/>
    </source>
</evidence>
<evidence type="ECO:0000256" key="2">
    <source>
        <dbReference type="ARBA" id="ARBA00004496"/>
    </source>
</evidence>
<dbReference type="InterPro" id="IPR039949">
    <property type="entry name" value="NAA40"/>
</dbReference>
<evidence type="ECO:0000256" key="10">
    <source>
        <dbReference type="ARBA" id="ARBA00047821"/>
    </source>
</evidence>
<dbReference type="SUPFAM" id="SSF55729">
    <property type="entry name" value="Acyl-CoA N-acyltransferases (Nat)"/>
    <property type="match status" value="1"/>
</dbReference>
<gene>
    <name evidence="13" type="ORF">FOB64_002682</name>
</gene>
<comment type="catalytic activity">
    <reaction evidence="11">
        <text>N-terminal L-seryl-[histone H4] + acetyl-CoA = N-terminal N(alpha)-acetyl-L-seryl-[histone H4] + CoA + H(+)</text>
        <dbReference type="Rhea" id="RHEA:50596"/>
        <dbReference type="Rhea" id="RHEA-COMP:12740"/>
        <dbReference type="Rhea" id="RHEA-COMP:12743"/>
        <dbReference type="ChEBI" id="CHEBI:15378"/>
        <dbReference type="ChEBI" id="CHEBI:57287"/>
        <dbReference type="ChEBI" id="CHEBI:57288"/>
        <dbReference type="ChEBI" id="CHEBI:64738"/>
        <dbReference type="ChEBI" id="CHEBI:83690"/>
        <dbReference type="EC" id="2.3.1.257"/>
    </reaction>
</comment>
<dbReference type="Gene3D" id="3.40.630.30">
    <property type="match status" value="1"/>
</dbReference>
<evidence type="ECO:0000313" key="13">
    <source>
        <dbReference type="EMBL" id="KAF6069984.1"/>
    </source>
</evidence>
<dbReference type="PANTHER" id="PTHR20531:SF1">
    <property type="entry name" value="N-ALPHA-ACETYLTRANSFERASE 40"/>
    <property type="match status" value="1"/>
</dbReference>
<keyword evidence="7 13" id="KW-0808">Transferase</keyword>
<comment type="caution">
    <text evidence="13">The sequence shown here is derived from an EMBL/GenBank/DDBJ whole genome shotgun (WGS) entry which is preliminary data.</text>
</comment>
<comment type="subcellular location">
    <subcellularLocation>
        <location evidence="2">Cytoplasm</location>
    </subcellularLocation>
    <subcellularLocation>
        <location evidence="1">Nucleus</location>
    </subcellularLocation>
</comment>
<keyword evidence="8" id="KW-0539">Nucleus</keyword>
<evidence type="ECO:0000256" key="4">
    <source>
        <dbReference type="ARBA" id="ARBA00012950"/>
    </source>
</evidence>
<keyword evidence="9" id="KW-0012">Acyltransferase</keyword>
<dbReference type="AlphaFoldDB" id="A0A8H6C232"/>
<dbReference type="Pfam" id="PF00583">
    <property type="entry name" value="Acetyltransf_1"/>
    <property type="match status" value="1"/>
</dbReference>
<evidence type="ECO:0000256" key="6">
    <source>
        <dbReference type="ARBA" id="ARBA00022490"/>
    </source>
</evidence>
<dbReference type="InterPro" id="IPR016181">
    <property type="entry name" value="Acyl_CoA_acyltransferase"/>
</dbReference>
<comment type="catalytic activity">
    <reaction evidence="10">
        <text>N-terminal L-seryl-[histone H2A] + acetyl-CoA = N-terminal N(alpha)-acetyl-L-seryl-[histone H2A] + CoA + H(+)</text>
        <dbReference type="Rhea" id="RHEA:50600"/>
        <dbReference type="Rhea" id="RHEA-COMP:12742"/>
        <dbReference type="Rhea" id="RHEA-COMP:12744"/>
        <dbReference type="ChEBI" id="CHEBI:15378"/>
        <dbReference type="ChEBI" id="CHEBI:57287"/>
        <dbReference type="ChEBI" id="CHEBI:57288"/>
        <dbReference type="ChEBI" id="CHEBI:64738"/>
        <dbReference type="ChEBI" id="CHEBI:83690"/>
        <dbReference type="EC" id="2.3.1.257"/>
    </reaction>
</comment>
<name>A0A8H6C232_CANAX</name>
<keyword evidence="6" id="KW-0963">Cytoplasm</keyword>
<dbReference type="EMBL" id="JABWAD010000028">
    <property type="protein sequence ID" value="KAF6069984.1"/>
    <property type="molecule type" value="Genomic_DNA"/>
</dbReference>
<dbReference type="GO" id="GO:0043998">
    <property type="term" value="F:histone H2A acetyltransferase activity"/>
    <property type="evidence" value="ECO:0007669"/>
    <property type="project" value="InterPro"/>
</dbReference>
<dbReference type="GO" id="GO:0005737">
    <property type="term" value="C:cytoplasm"/>
    <property type="evidence" value="ECO:0007669"/>
    <property type="project" value="UniProtKB-SubCell"/>
</dbReference>
<sequence length="226" mass="27150">MRIRFQLKRRKYNRFSEEDPILMEEIAEDLSLNYLTDRFRLPNFETYIEASHNMDENQIDKFIQLIDDNLGDLYVESEQYNWKNNKKEEMLEPGLVYIWFTETTPEEEEEEEELVGFLSFKLCEDVDDVFVLYLFEIHLTQKYQGQKLGQSLIDQFHEFAKSLQNSSHELYSMLQGTALTVFSNNTRALNWYKKMNYELTEGSPMDRKLRNGTVIKPVLYLMRREL</sequence>
<evidence type="ECO:0000256" key="3">
    <source>
        <dbReference type="ARBA" id="ARBA00008870"/>
    </source>
</evidence>
<dbReference type="EC" id="2.3.1.257" evidence="4"/>
<evidence type="ECO:0000256" key="7">
    <source>
        <dbReference type="ARBA" id="ARBA00022679"/>
    </source>
</evidence>
<dbReference type="PROSITE" id="PS51186">
    <property type="entry name" value="GNAT"/>
    <property type="match status" value="1"/>
</dbReference>
<dbReference type="PANTHER" id="PTHR20531">
    <property type="entry name" value="N-ALPHA-ACETYLTRANSFERASE 40"/>
    <property type="match status" value="1"/>
</dbReference>
<dbReference type="GO" id="GO:1990189">
    <property type="term" value="F:protein N-terminal-serine acetyltransferase activity"/>
    <property type="evidence" value="ECO:0007669"/>
    <property type="project" value="UniProtKB-EC"/>
</dbReference>
<dbReference type="GO" id="GO:0010485">
    <property type="term" value="F:histone H4 acetyltransferase activity"/>
    <property type="evidence" value="ECO:0007669"/>
    <property type="project" value="InterPro"/>
</dbReference>
<evidence type="ECO:0000256" key="5">
    <source>
        <dbReference type="ARBA" id="ARBA00015043"/>
    </source>
</evidence>
<protein>
    <recommendedName>
        <fullName evidence="5">N-alpha-acetyltransferase 40</fullName>
        <ecNumber evidence="4">2.3.1.257</ecNumber>
    </recommendedName>
</protein>
<evidence type="ECO:0000256" key="9">
    <source>
        <dbReference type="ARBA" id="ARBA00023315"/>
    </source>
</evidence>
<dbReference type="CDD" id="cd04301">
    <property type="entry name" value="NAT_SF"/>
    <property type="match status" value="1"/>
</dbReference>
<organism evidence="13 14">
    <name type="scientific">Candida albicans</name>
    <name type="common">Yeast</name>
    <dbReference type="NCBI Taxonomy" id="5476"/>
    <lineage>
        <taxon>Eukaryota</taxon>
        <taxon>Fungi</taxon>
        <taxon>Dikarya</taxon>
        <taxon>Ascomycota</taxon>
        <taxon>Saccharomycotina</taxon>
        <taxon>Pichiomycetes</taxon>
        <taxon>Debaryomycetaceae</taxon>
        <taxon>Candida/Lodderomyces clade</taxon>
        <taxon>Candida</taxon>
    </lineage>
</organism>
<evidence type="ECO:0000313" key="14">
    <source>
        <dbReference type="Proteomes" id="UP000536275"/>
    </source>
</evidence>
<comment type="similarity">
    <text evidence="3">Belongs to the acetyltransferase family. NAA40 subfamily.</text>
</comment>
<evidence type="ECO:0000256" key="1">
    <source>
        <dbReference type="ARBA" id="ARBA00004123"/>
    </source>
</evidence>
<reference evidence="13 14" key="1">
    <citation type="submission" date="2020-03" db="EMBL/GenBank/DDBJ databases">
        <title>FDA dAtabase for Regulatory Grade micrObial Sequences (FDA-ARGOS): Supporting development and validation of Infectious Disease Dx tests.</title>
        <authorList>
            <person name="Campos J."/>
            <person name="Goldberg B."/>
            <person name="Tallon L."/>
            <person name="Sadzewicz L."/>
            <person name="Vavikolanu K."/>
            <person name="Mehta A."/>
            <person name="Aluvathingal J."/>
            <person name="Nadendla S."/>
            <person name="Nandy P."/>
            <person name="Geyer C."/>
            <person name="Yan Y."/>
            <person name="Sichtig H."/>
        </authorList>
    </citation>
    <scope>NUCLEOTIDE SEQUENCE [LARGE SCALE GENOMIC DNA]</scope>
    <source>
        <strain evidence="13 14">FDAARGOS_656</strain>
    </source>
</reference>
<evidence type="ECO:0000256" key="8">
    <source>
        <dbReference type="ARBA" id="ARBA00023242"/>
    </source>
</evidence>
<dbReference type="InterPro" id="IPR000182">
    <property type="entry name" value="GNAT_dom"/>
</dbReference>
<accession>A0A8H6C232</accession>